<organism evidence="1 2">
    <name type="scientific">Vaccinium darrowii</name>
    <dbReference type="NCBI Taxonomy" id="229202"/>
    <lineage>
        <taxon>Eukaryota</taxon>
        <taxon>Viridiplantae</taxon>
        <taxon>Streptophyta</taxon>
        <taxon>Embryophyta</taxon>
        <taxon>Tracheophyta</taxon>
        <taxon>Spermatophyta</taxon>
        <taxon>Magnoliopsida</taxon>
        <taxon>eudicotyledons</taxon>
        <taxon>Gunneridae</taxon>
        <taxon>Pentapetalae</taxon>
        <taxon>asterids</taxon>
        <taxon>Ericales</taxon>
        <taxon>Ericaceae</taxon>
        <taxon>Vaccinioideae</taxon>
        <taxon>Vaccinieae</taxon>
        <taxon>Vaccinium</taxon>
    </lineage>
</organism>
<proteinExistence type="predicted"/>
<keyword evidence="2" id="KW-1185">Reference proteome</keyword>
<evidence type="ECO:0000313" key="2">
    <source>
        <dbReference type="Proteomes" id="UP000828048"/>
    </source>
</evidence>
<evidence type="ECO:0000313" key="1">
    <source>
        <dbReference type="EMBL" id="KAH7850029.1"/>
    </source>
</evidence>
<gene>
    <name evidence="1" type="ORF">Vadar_026718</name>
</gene>
<dbReference type="Proteomes" id="UP000828048">
    <property type="component" value="Chromosome 7"/>
</dbReference>
<accession>A0ACB7YAE8</accession>
<sequence length="703" mass="79027">MDFSYGGNRSGSGDEQKASNNRKGKKHHHRHTTYQIQLLEGLFKECPHPDDNQQLQLSRDLGLEPKQIKFWFQNKRAQTKAESERADNCSLRLENEKIRCDNLAICEAIKNVICPACGGPPFGEEERKLNLQKLKMENSLVKQEYERLSQIIADSLGKSVWQIQSLSRSMDLQALQAEVQWMLGGSSLDLDFGNSSNSFVQCPLNGIEEMQKSLMFEKAVDAMGELTRLLRVNEPLWVKSPVDGRYVLHRDSYDKLFPKLNHFRSSTARIESSKDSGLVAMSAIHLIEMFMDSNKWVDLFPTTVTKAWTIEVIDTRMLGEQASALQLMYEQMHIFSPLVSPREFYFLRYCKEVEPGTWVMVDMSYDWSREDSPLQSWRLPSGCMVQDKSNGCSEVTWVEHVEVDDKSKTHRLYRDLVWGSLAYGAQRWIITLQRMSERLAYSSAGTRPPSHELGVIDMPEGRRSIMNLSHRMVRNFWAMLNMSGKMDFPHWSELNNSGVRVSVCLSDGPGQPSGMVFSAASSLWLPLSREALFNFFRDEKSRSQWDVLSDGNPVHEIANISCGTHPGNCISIIQSFAPKDSNMLVLQESCIDPLGSLMVYAPIDFPAIKSAISGEDSTNIPILPSGFIISSDGRCPDKGTGGASTSTGRKTRYGGSLLTVAFQILECTHSKQMNMDSVTTVNTLVSSSIQKIKAALDCSSVDP</sequence>
<name>A0ACB7YAE8_9ERIC</name>
<protein>
    <submittedName>
        <fullName evidence="1">Uncharacterized protein</fullName>
    </submittedName>
</protein>
<reference evidence="1 2" key="1">
    <citation type="journal article" date="2021" name="Hortic Res">
        <title>High-quality reference genome and annotation aids understanding of berry development for evergreen blueberry (Vaccinium darrowii).</title>
        <authorList>
            <person name="Yu J."/>
            <person name="Hulse-Kemp A.M."/>
            <person name="Babiker E."/>
            <person name="Staton M."/>
        </authorList>
    </citation>
    <scope>NUCLEOTIDE SEQUENCE [LARGE SCALE GENOMIC DNA]</scope>
    <source>
        <strain evidence="2">cv. NJ 8807/NJ 8810</strain>
        <tissue evidence="1">Young leaf</tissue>
    </source>
</reference>
<comment type="caution">
    <text evidence="1">The sequence shown here is derived from an EMBL/GenBank/DDBJ whole genome shotgun (WGS) entry which is preliminary data.</text>
</comment>
<dbReference type="EMBL" id="CM037157">
    <property type="protein sequence ID" value="KAH7850029.1"/>
    <property type="molecule type" value="Genomic_DNA"/>
</dbReference>